<dbReference type="GO" id="GO:0005829">
    <property type="term" value="C:cytosol"/>
    <property type="evidence" value="ECO:0007669"/>
    <property type="project" value="TreeGrafter"/>
</dbReference>
<dbReference type="FunFam" id="3.40.47.10:FF:000009">
    <property type="entry name" value="3-oxoacyl-[acyl-carrier-protein] synthase 2"/>
    <property type="match status" value="1"/>
</dbReference>
<accession>M2NEF0</accession>
<evidence type="ECO:0000256" key="8">
    <source>
        <dbReference type="ARBA" id="ARBA00023098"/>
    </source>
</evidence>
<name>M2NEF0_9FIRM</name>
<comment type="pathway">
    <text evidence="1 14">Lipid metabolism; fatty acid biosynthesis.</text>
</comment>
<dbReference type="PANTHER" id="PTHR11712">
    <property type="entry name" value="POLYKETIDE SYNTHASE-RELATED"/>
    <property type="match status" value="1"/>
</dbReference>
<keyword evidence="5 14" id="KW-0444">Lipid biosynthesis</keyword>
<organism evidence="18 19">
    <name type="scientific">Eggerthia catenaformis OT 569 = DSM 20559</name>
    <dbReference type="NCBI Taxonomy" id="999415"/>
    <lineage>
        <taxon>Bacteria</taxon>
        <taxon>Bacillati</taxon>
        <taxon>Bacillota</taxon>
        <taxon>Erysipelotrichia</taxon>
        <taxon>Erysipelotrichales</taxon>
        <taxon>Coprobacillaceae</taxon>
        <taxon>Eggerthia</taxon>
    </lineage>
</organism>
<dbReference type="CDD" id="cd00834">
    <property type="entry name" value="KAS_I_II"/>
    <property type="match status" value="1"/>
</dbReference>
<evidence type="ECO:0000256" key="2">
    <source>
        <dbReference type="ARBA" id="ARBA00008467"/>
    </source>
</evidence>
<evidence type="ECO:0000256" key="5">
    <source>
        <dbReference type="ARBA" id="ARBA00022516"/>
    </source>
</evidence>
<comment type="function">
    <text evidence="11 14">Involved in the type II fatty acid elongation cycle. Catalyzes the elongation of a wide range of acyl-ACP by the addition of two carbons from malonyl-ACP to an acyl acceptor. Can efficiently catalyze the conversion of palmitoleoyl-ACP (cis-hexadec-9-enoyl-ACP) to cis-vaccenoyl-ACP (cis-octadec-11-enoyl-ACP), an essential step in the thermal regulation of fatty acid composition.</text>
</comment>
<evidence type="ECO:0000259" key="17">
    <source>
        <dbReference type="PROSITE" id="PS52004"/>
    </source>
</evidence>
<dbReference type="NCBIfam" id="TIGR03150">
    <property type="entry name" value="fabF"/>
    <property type="match status" value="1"/>
</dbReference>
<dbReference type="InterPro" id="IPR017568">
    <property type="entry name" value="3-oxoacyl-ACP_synth-2"/>
</dbReference>
<feature type="domain" description="Ketosynthase family 3 (KS3)" evidence="17">
    <location>
        <begin position="2"/>
        <end position="409"/>
    </location>
</feature>
<evidence type="ECO:0000256" key="7">
    <source>
        <dbReference type="ARBA" id="ARBA00022832"/>
    </source>
</evidence>
<sequence>MKRRVVVTGLGSINAIGHNVAETWESIKNGINGIDTISLFDADHMKVQLAGEVKNLNLKDYLNPKEARKMDRFTQLGMIASLEAYKDARLNESIINTHRFGVNVSSGIGGLKTIEDNYQKGLEKGFDRVSPFFIPMAISNLASGQIAIAIKAQGMASCPVTACAGGTNAIGEAFRIIRDGYLEIMLAGGCESSITPLGIGGFTAMKALSESHDKNRASIPFDAQRHGFVMGEGAGILILEELEHALKRNAPIYAEIIGYGVSCDAYHMTAPSPNGEGGAYAMDNALKDADIDYHDIDYINAHGTSTLLNDSGETAAIKTVFKEHAKKLFISSTKGNTGHCLGAAGGIEAVICIKALENSYVPATINYREKDPECDLNITPNKGQALNMHYCMSNSLGFGGHNASIIFKEYK</sequence>
<gene>
    <name evidence="18" type="ORF">HMPREF9943_01132</name>
</gene>
<evidence type="ECO:0000256" key="11">
    <source>
        <dbReference type="ARBA" id="ARBA00024006"/>
    </source>
</evidence>
<proteinExistence type="inferred from homology"/>
<keyword evidence="10 14" id="KW-0012">Acyltransferase</keyword>
<evidence type="ECO:0000256" key="4">
    <source>
        <dbReference type="ARBA" id="ARBA00014657"/>
    </source>
</evidence>
<evidence type="ECO:0000256" key="16">
    <source>
        <dbReference type="RuleBase" id="RU003694"/>
    </source>
</evidence>
<evidence type="ECO:0000313" key="19">
    <source>
        <dbReference type="Proteomes" id="UP000011758"/>
    </source>
</evidence>
<dbReference type="UniPathway" id="UPA00094"/>
<comment type="caution">
    <text evidence="18">The sequence shown here is derived from an EMBL/GenBank/DDBJ whole genome shotgun (WGS) entry which is preliminary data.</text>
</comment>
<feature type="active site" description="For beta-ketoacyl synthase activity" evidence="15">
    <location>
        <position position="163"/>
    </location>
</feature>
<keyword evidence="8" id="KW-0443">Lipid metabolism</keyword>
<evidence type="ECO:0000256" key="6">
    <source>
        <dbReference type="ARBA" id="ARBA00022679"/>
    </source>
</evidence>
<dbReference type="Gene3D" id="3.40.47.10">
    <property type="match status" value="1"/>
</dbReference>
<keyword evidence="6 14" id="KW-0808">Transferase</keyword>
<dbReference type="Proteomes" id="UP000011758">
    <property type="component" value="Unassembled WGS sequence"/>
</dbReference>
<evidence type="ECO:0000313" key="18">
    <source>
        <dbReference type="EMBL" id="EMD16578.1"/>
    </source>
</evidence>
<keyword evidence="19" id="KW-1185">Reference proteome</keyword>
<dbReference type="PIRSF" id="PIRSF000447">
    <property type="entry name" value="KAS_II"/>
    <property type="match status" value="1"/>
</dbReference>
<dbReference type="InterPro" id="IPR000794">
    <property type="entry name" value="Beta-ketoacyl_synthase"/>
</dbReference>
<dbReference type="GO" id="GO:0006633">
    <property type="term" value="P:fatty acid biosynthetic process"/>
    <property type="evidence" value="ECO:0007669"/>
    <property type="project" value="UniProtKB-UniRule"/>
</dbReference>
<dbReference type="STRING" id="999415.HMPREF9943_01132"/>
<evidence type="ECO:0000256" key="14">
    <source>
        <dbReference type="PIRNR" id="PIRNR000447"/>
    </source>
</evidence>
<dbReference type="SUPFAM" id="SSF53901">
    <property type="entry name" value="Thiolase-like"/>
    <property type="match status" value="2"/>
</dbReference>
<dbReference type="BioCyc" id="ECAT999415-HMP:GTTI-1160-MONOMER"/>
<dbReference type="NCBIfam" id="NF005589">
    <property type="entry name" value="PRK07314.1"/>
    <property type="match status" value="1"/>
</dbReference>
<evidence type="ECO:0000256" key="15">
    <source>
        <dbReference type="PIRSR" id="PIRSR000447-1"/>
    </source>
</evidence>
<dbReference type="PANTHER" id="PTHR11712:SF336">
    <property type="entry name" value="3-OXOACYL-[ACYL-CARRIER-PROTEIN] SYNTHASE, MITOCHONDRIAL"/>
    <property type="match status" value="1"/>
</dbReference>
<dbReference type="GO" id="GO:0004315">
    <property type="term" value="F:3-oxoacyl-[acyl-carrier-protein] synthase activity"/>
    <property type="evidence" value="ECO:0007669"/>
    <property type="project" value="UniProtKB-UniRule"/>
</dbReference>
<evidence type="ECO:0000256" key="10">
    <source>
        <dbReference type="ARBA" id="ARBA00023315"/>
    </source>
</evidence>
<evidence type="ECO:0000256" key="12">
    <source>
        <dbReference type="ARBA" id="ARBA00047318"/>
    </source>
</evidence>
<dbReference type="PATRIC" id="fig|999415.3.peg.1150"/>
<keyword evidence="7" id="KW-0276">Fatty acid metabolism</keyword>
<dbReference type="InterPro" id="IPR014030">
    <property type="entry name" value="Ketoacyl_synth_N"/>
</dbReference>
<dbReference type="InterPro" id="IPR014031">
    <property type="entry name" value="Ketoacyl_synth_C"/>
</dbReference>
<evidence type="ECO:0000256" key="1">
    <source>
        <dbReference type="ARBA" id="ARBA00005194"/>
    </source>
</evidence>
<dbReference type="SMART" id="SM00825">
    <property type="entry name" value="PKS_KS"/>
    <property type="match status" value="1"/>
</dbReference>
<evidence type="ECO:0000256" key="9">
    <source>
        <dbReference type="ARBA" id="ARBA00023160"/>
    </source>
</evidence>
<comment type="similarity">
    <text evidence="2 14 16">Belongs to the thiolase-like superfamily. Beta-ketoacyl-ACP synthases family.</text>
</comment>
<dbReference type="RefSeq" id="WP_004802972.1">
    <property type="nucleotide sequence ID" value="NZ_KB446648.1"/>
</dbReference>
<dbReference type="PROSITE" id="PS52004">
    <property type="entry name" value="KS3_2"/>
    <property type="match status" value="1"/>
</dbReference>
<evidence type="ECO:0000256" key="3">
    <source>
        <dbReference type="ARBA" id="ARBA00012356"/>
    </source>
</evidence>
<dbReference type="Pfam" id="PF02801">
    <property type="entry name" value="Ketoacyl-synt_C"/>
    <property type="match status" value="1"/>
</dbReference>
<protein>
    <recommendedName>
        <fullName evidence="4 14">3-oxoacyl-[acyl-carrier-protein] synthase 2</fullName>
        <ecNumber evidence="3 14">2.3.1.179</ecNumber>
    </recommendedName>
</protein>
<keyword evidence="9 14" id="KW-0275">Fatty acid biosynthesis</keyword>
<dbReference type="Pfam" id="PF00109">
    <property type="entry name" value="ketoacyl-synt"/>
    <property type="match status" value="1"/>
</dbReference>
<reference evidence="18 19" key="1">
    <citation type="submission" date="2013-02" db="EMBL/GenBank/DDBJ databases">
        <title>The Genome Sequence of Lactobacillus catenaformis F0143.</title>
        <authorList>
            <consortium name="The Broad Institute Genome Sequencing Platform"/>
            <person name="Earl A."/>
            <person name="Ward D."/>
            <person name="Feldgarden M."/>
            <person name="Gevers D."/>
            <person name="Izard J."/>
            <person name="Blanton J.M."/>
            <person name="Mathney J."/>
            <person name="Dewhirst F.E."/>
            <person name="Young S.K."/>
            <person name="Zeng Q."/>
            <person name="Gargeya S."/>
            <person name="Fitzgerald M."/>
            <person name="Haas B."/>
            <person name="Abouelleil A."/>
            <person name="Alvarado L."/>
            <person name="Arachchi H.M."/>
            <person name="Berlin A."/>
            <person name="Chapman S.B."/>
            <person name="Gearin G."/>
            <person name="Goldberg J."/>
            <person name="Griggs A."/>
            <person name="Gujja S."/>
            <person name="Hansen M."/>
            <person name="Heiman D."/>
            <person name="Howarth C."/>
            <person name="Larimer J."/>
            <person name="Lui A."/>
            <person name="MacDonald P.J.P."/>
            <person name="McCowen C."/>
            <person name="Montmayeur A."/>
            <person name="Murphy C."/>
            <person name="Neiman D."/>
            <person name="Pearson M."/>
            <person name="Priest M."/>
            <person name="Roberts A."/>
            <person name="Saif S."/>
            <person name="Shea T."/>
            <person name="Sisk P."/>
            <person name="Stolte C."/>
            <person name="Sykes S."/>
            <person name="Wortman J."/>
            <person name="Nusbaum C."/>
            <person name="Birren B."/>
        </authorList>
    </citation>
    <scope>NUCLEOTIDE SEQUENCE [LARGE SCALE GENOMIC DNA]</scope>
    <source>
        <strain evidence="18 19">OT 569</strain>
    </source>
</reference>
<dbReference type="InterPro" id="IPR016039">
    <property type="entry name" value="Thiolase-like"/>
</dbReference>
<comment type="catalytic activity">
    <reaction evidence="13 14">
        <text>a fatty acyl-[ACP] + malonyl-[ACP] + H(+) = a 3-oxoacyl-[ACP] + holo-[ACP] + CO2</text>
        <dbReference type="Rhea" id="RHEA:22836"/>
        <dbReference type="Rhea" id="RHEA-COMP:9623"/>
        <dbReference type="Rhea" id="RHEA-COMP:9685"/>
        <dbReference type="Rhea" id="RHEA-COMP:9916"/>
        <dbReference type="Rhea" id="RHEA-COMP:14125"/>
        <dbReference type="ChEBI" id="CHEBI:15378"/>
        <dbReference type="ChEBI" id="CHEBI:16526"/>
        <dbReference type="ChEBI" id="CHEBI:64479"/>
        <dbReference type="ChEBI" id="CHEBI:78449"/>
        <dbReference type="ChEBI" id="CHEBI:78776"/>
        <dbReference type="ChEBI" id="CHEBI:138651"/>
    </reaction>
</comment>
<evidence type="ECO:0000256" key="13">
    <source>
        <dbReference type="ARBA" id="ARBA00047659"/>
    </source>
</evidence>
<dbReference type="AlphaFoldDB" id="M2NEF0"/>
<comment type="catalytic activity">
    <reaction evidence="12 14">
        <text>(9Z)-hexadecenoyl-[ACP] + malonyl-[ACP] + H(+) = 3-oxo-(11Z)-octadecenoyl-[ACP] + holo-[ACP] + CO2</text>
        <dbReference type="Rhea" id="RHEA:55040"/>
        <dbReference type="Rhea" id="RHEA-COMP:9623"/>
        <dbReference type="Rhea" id="RHEA-COMP:9685"/>
        <dbReference type="Rhea" id="RHEA-COMP:10800"/>
        <dbReference type="Rhea" id="RHEA-COMP:14074"/>
        <dbReference type="ChEBI" id="CHEBI:15378"/>
        <dbReference type="ChEBI" id="CHEBI:16526"/>
        <dbReference type="ChEBI" id="CHEBI:64479"/>
        <dbReference type="ChEBI" id="CHEBI:78449"/>
        <dbReference type="ChEBI" id="CHEBI:83989"/>
        <dbReference type="ChEBI" id="CHEBI:138538"/>
        <dbReference type="EC" id="2.3.1.179"/>
    </reaction>
</comment>
<dbReference type="EC" id="2.3.1.179" evidence="3 14"/>
<dbReference type="InterPro" id="IPR020841">
    <property type="entry name" value="PKS_Beta-ketoAc_synthase_dom"/>
</dbReference>
<dbReference type="eggNOG" id="COG0304">
    <property type="taxonomic scope" value="Bacteria"/>
</dbReference>
<dbReference type="EMBL" id="AGEJ01000018">
    <property type="protein sequence ID" value="EMD16578.1"/>
    <property type="molecule type" value="Genomic_DNA"/>
</dbReference>